<accession>A0A0C2MI52</accession>
<evidence type="ECO:0000313" key="1">
    <source>
        <dbReference type="EMBL" id="KII66776.1"/>
    </source>
</evidence>
<keyword evidence="2" id="KW-1185">Reference proteome</keyword>
<evidence type="ECO:0000313" key="2">
    <source>
        <dbReference type="Proteomes" id="UP000031668"/>
    </source>
</evidence>
<comment type="caution">
    <text evidence="1">The sequence shown here is derived from an EMBL/GenBank/DDBJ whole genome shotgun (WGS) entry which is preliminary data.</text>
</comment>
<dbReference type="Proteomes" id="UP000031668">
    <property type="component" value="Unassembled WGS sequence"/>
</dbReference>
<organism evidence="1 2">
    <name type="scientific">Thelohanellus kitauei</name>
    <name type="common">Myxosporean</name>
    <dbReference type="NCBI Taxonomy" id="669202"/>
    <lineage>
        <taxon>Eukaryota</taxon>
        <taxon>Metazoa</taxon>
        <taxon>Cnidaria</taxon>
        <taxon>Myxozoa</taxon>
        <taxon>Myxosporea</taxon>
        <taxon>Bivalvulida</taxon>
        <taxon>Platysporina</taxon>
        <taxon>Myxobolidae</taxon>
        <taxon>Thelohanellus</taxon>
    </lineage>
</organism>
<dbReference type="EMBL" id="JWZT01003445">
    <property type="protein sequence ID" value="KII66776.1"/>
    <property type="molecule type" value="Genomic_DNA"/>
</dbReference>
<dbReference type="OrthoDB" id="10667377at2759"/>
<reference evidence="1 2" key="1">
    <citation type="journal article" date="2014" name="Genome Biol. Evol.">
        <title>The genome of the myxosporean Thelohanellus kitauei shows adaptations to nutrient acquisition within its fish host.</title>
        <authorList>
            <person name="Yang Y."/>
            <person name="Xiong J."/>
            <person name="Zhou Z."/>
            <person name="Huo F."/>
            <person name="Miao W."/>
            <person name="Ran C."/>
            <person name="Liu Y."/>
            <person name="Zhang J."/>
            <person name="Feng J."/>
            <person name="Wang M."/>
            <person name="Wang M."/>
            <person name="Wang L."/>
            <person name="Yao B."/>
        </authorList>
    </citation>
    <scope>NUCLEOTIDE SEQUENCE [LARGE SCALE GENOMIC DNA]</scope>
    <source>
        <strain evidence="1">Wuqing</strain>
    </source>
</reference>
<name>A0A0C2MI52_THEKT</name>
<gene>
    <name evidence="1" type="ORF">RF11_15242</name>
</gene>
<sequence length="349" mass="40145">MKHDQSLVGDRFDDLNIEGDELDLLEYQATEYYSTQIAPNIKLDKENVSETIYSFDKSKRKGSKVSTEPPHKNCKILSNPPNFKVQQLEARSDSLHIYQLINDINSVDSFINHIDMIKNHWDLLKDAVCQLHPAMIPDILQVLGRILKRGIDINSSFFENLLTYIEVRIQDCTNVSDLEFISTLIFEVSERSLESIFKPSRCLISKFCTFYKLLDPDVEKGCDIFLPIVLVIGNSVSLQQSLDCDCVHDYFDVLFGLVQSIIISIPAIVIKEVGSIEKGIYILYECIKQIFSFSKTIVGCEKKSRLNIRYQYLLLAGAPLVYKYRPMTNIEIMEMDELMEHEPGYEIKQ</sequence>
<protein>
    <submittedName>
        <fullName evidence="1">Uncharacterized protein</fullName>
    </submittedName>
</protein>
<dbReference type="AlphaFoldDB" id="A0A0C2MI52"/>
<proteinExistence type="predicted"/>